<comment type="similarity">
    <text evidence="4">Belongs to the SIMIBI class G3E GTPase family. ZNG1 subfamily.</text>
</comment>
<dbReference type="SUPFAM" id="SSF90002">
    <property type="entry name" value="Hypothetical protein YjiA, C-terminal domain"/>
    <property type="match status" value="1"/>
</dbReference>
<accession>A0ABP8WMH8</accession>
<dbReference type="Pfam" id="PF02492">
    <property type="entry name" value="cobW"/>
    <property type="match status" value="1"/>
</dbReference>
<evidence type="ECO:0000259" key="6">
    <source>
        <dbReference type="SMART" id="SM00833"/>
    </source>
</evidence>
<dbReference type="Gene3D" id="3.30.1220.10">
    <property type="entry name" value="CobW-like, C-terminal domain"/>
    <property type="match status" value="1"/>
</dbReference>
<keyword evidence="1" id="KW-0547">Nucleotide-binding</keyword>
<comment type="caution">
    <text evidence="7">The sequence shown here is derived from an EMBL/GenBank/DDBJ whole genome shotgun (WGS) entry which is preliminary data.</text>
</comment>
<dbReference type="InterPro" id="IPR003495">
    <property type="entry name" value="CobW/HypB/UreG_nucleotide-bd"/>
</dbReference>
<dbReference type="InterPro" id="IPR036627">
    <property type="entry name" value="CobW-likC_sf"/>
</dbReference>
<dbReference type="InterPro" id="IPR011629">
    <property type="entry name" value="CobW-like_C"/>
</dbReference>
<reference evidence="8" key="1">
    <citation type="journal article" date="2019" name="Int. J. Syst. Evol. Microbiol.">
        <title>The Global Catalogue of Microorganisms (GCM) 10K type strain sequencing project: providing services to taxonomists for standard genome sequencing and annotation.</title>
        <authorList>
            <consortium name="The Broad Institute Genomics Platform"/>
            <consortium name="The Broad Institute Genome Sequencing Center for Infectious Disease"/>
            <person name="Wu L."/>
            <person name="Ma J."/>
        </authorList>
    </citation>
    <scope>NUCLEOTIDE SEQUENCE [LARGE SCALE GENOMIC DNA]</scope>
    <source>
        <strain evidence="8">JCM 18055</strain>
    </source>
</reference>
<evidence type="ECO:0000256" key="5">
    <source>
        <dbReference type="ARBA" id="ARBA00049117"/>
    </source>
</evidence>
<dbReference type="InterPro" id="IPR027417">
    <property type="entry name" value="P-loop_NTPase"/>
</dbReference>
<evidence type="ECO:0000256" key="3">
    <source>
        <dbReference type="ARBA" id="ARBA00023186"/>
    </source>
</evidence>
<evidence type="ECO:0000256" key="1">
    <source>
        <dbReference type="ARBA" id="ARBA00022741"/>
    </source>
</evidence>
<protein>
    <submittedName>
        <fullName evidence="7">GTP-binding protein</fullName>
    </submittedName>
</protein>
<evidence type="ECO:0000256" key="4">
    <source>
        <dbReference type="ARBA" id="ARBA00034320"/>
    </source>
</evidence>
<evidence type="ECO:0000313" key="8">
    <source>
        <dbReference type="Proteomes" id="UP001500325"/>
    </source>
</evidence>
<dbReference type="SUPFAM" id="SSF52540">
    <property type="entry name" value="P-loop containing nucleoside triphosphate hydrolases"/>
    <property type="match status" value="1"/>
</dbReference>
<proteinExistence type="inferred from homology"/>
<gene>
    <name evidence="7" type="ORF">GCM10023215_30760</name>
</gene>
<dbReference type="Proteomes" id="UP001500325">
    <property type="component" value="Unassembled WGS sequence"/>
</dbReference>
<feature type="domain" description="CobW C-terminal" evidence="6">
    <location>
        <begin position="243"/>
        <end position="334"/>
    </location>
</feature>
<dbReference type="EMBL" id="BAABIC010000009">
    <property type="protein sequence ID" value="GAA4691648.1"/>
    <property type="molecule type" value="Genomic_DNA"/>
</dbReference>
<keyword evidence="3" id="KW-0143">Chaperone</keyword>
<dbReference type="CDD" id="cd03112">
    <property type="entry name" value="CobW-like"/>
    <property type="match status" value="1"/>
</dbReference>
<dbReference type="PANTHER" id="PTHR13748:SF62">
    <property type="entry name" value="COBW DOMAIN-CONTAINING PROTEIN"/>
    <property type="match status" value="1"/>
</dbReference>
<name>A0ABP8WMH8_9PSEU</name>
<evidence type="ECO:0000256" key="2">
    <source>
        <dbReference type="ARBA" id="ARBA00022801"/>
    </source>
</evidence>
<dbReference type="PANTHER" id="PTHR13748">
    <property type="entry name" value="COBW-RELATED"/>
    <property type="match status" value="1"/>
</dbReference>
<organism evidence="7 8">
    <name type="scientific">Pseudonocardia yuanmonensis</name>
    <dbReference type="NCBI Taxonomy" id="1095914"/>
    <lineage>
        <taxon>Bacteria</taxon>
        <taxon>Bacillati</taxon>
        <taxon>Actinomycetota</taxon>
        <taxon>Actinomycetes</taxon>
        <taxon>Pseudonocardiales</taxon>
        <taxon>Pseudonocardiaceae</taxon>
        <taxon>Pseudonocardia</taxon>
    </lineage>
</organism>
<dbReference type="SMART" id="SM00833">
    <property type="entry name" value="CobW_C"/>
    <property type="match status" value="1"/>
</dbReference>
<dbReference type="Gene3D" id="3.40.50.300">
    <property type="entry name" value="P-loop containing nucleotide triphosphate hydrolases"/>
    <property type="match status" value="1"/>
</dbReference>
<dbReference type="InterPro" id="IPR051316">
    <property type="entry name" value="Zinc-reg_GTPase_activator"/>
</dbReference>
<sequence length="356" mass="38457">MRPSCPGPAGGRRRGAWYLFGVRRIPVVVVAGFLGAGKTTLLNHLLAHSLDARIGVVVNDFGAIGIDAMLVGGTDAMVSLGNGCLCCAVGEDGVGPLLDRLTRRRDELDVIVIEASGIAEPGTLVRLILEAANPHLVFGGLVEVIDAVEFEATRRRHPQVDTHVGLADLLVLNKVDRVDPGKVWRVRRLLREANALAPIVPAERGVVDPQLLFDIEVVPGRQLLLGEQVGDHVDHSGHLHAAYDSVSFTSDAPMDPQRLRDLLDRRPAGVYRIKGFVAFGVPGHRQKYVLHTVGRYVRFRRTRWGPGEPRRTSLVLIGAGIDTAAVEAELAACVADDSSRTDADAMLPVLRYTFGA</sequence>
<evidence type="ECO:0000313" key="7">
    <source>
        <dbReference type="EMBL" id="GAA4691648.1"/>
    </source>
</evidence>
<comment type="catalytic activity">
    <reaction evidence="5">
        <text>GTP + H2O = GDP + phosphate + H(+)</text>
        <dbReference type="Rhea" id="RHEA:19669"/>
        <dbReference type="ChEBI" id="CHEBI:15377"/>
        <dbReference type="ChEBI" id="CHEBI:15378"/>
        <dbReference type="ChEBI" id="CHEBI:37565"/>
        <dbReference type="ChEBI" id="CHEBI:43474"/>
        <dbReference type="ChEBI" id="CHEBI:58189"/>
    </reaction>
    <physiologicalReaction direction="left-to-right" evidence="5">
        <dbReference type="Rhea" id="RHEA:19670"/>
    </physiologicalReaction>
</comment>
<keyword evidence="8" id="KW-1185">Reference proteome</keyword>
<keyword evidence="2" id="KW-0378">Hydrolase</keyword>
<dbReference type="Pfam" id="PF07683">
    <property type="entry name" value="CobW_C"/>
    <property type="match status" value="1"/>
</dbReference>